<reference evidence="3 4" key="1">
    <citation type="journal article" date="2013" name="Front. Plant Sci.">
        <title>The Reference Genome of the Halophytic Plant Eutrema salsugineum.</title>
        <authorList>
            <person name="Yang R."/>
            <person name="Jarvis D.E."/>
            <person name="Chen H."/>
            <person name="Beilstein M.A."/>
            <person name="Grimwood J."/>
            <person name="Jenkins J."/>
            <person name="Shu S."/>
            <person name="Prochnik S."/>
            <person name="Xin M."/>
            <person name="Ma C."/>
            <person name="Schmutz J."/>
            <person name="Wing R.A."/>
            <person name="Mitchell-Olds T."/>
            <person name="Schumaker K.S."/>
            <person name="Wang X."/>
        </authorList>
    </citation>
    <scope>NUCLEOTIDE SEQUENCE [LARGE SCALE GENOMIC DNA]</scope>
</reference>
<evidence type="ECO:0000313" key="4">
    <source>
        <dbReference type="Proteomes" id="UP000030689"/>
    </source>
</evidence>
<dbReference type="InterPro" id="IPR044730">
    <property type="entry name" value="RNase_H-like_dom_plant"/>
</dbReference>
<dbReference type="eggNOG" id="KOG1075">
    <property type="taxonomic scope" value="Eukaryota"/>
</dbReference>
<dbReference type="OMA" id="LLAPWIC"/>
<proteinExistence type="predicted"/>
<dbReference type="KEGG" id="eus:EUTSA_v10011157mg"/>
<dbReference type="Gramene" id="ESQ45723">
    <property type="protein sequence ID" value="ESQ45723"/>
    <property type="gene ID" value="EUTSA_v10011157mg"/>
</dbReference>
<dbReference type="AlphaFoldDB" id="V4M0L1"/>
<protein>
    <recommendedName>
        <fullName evidence="5">RNase H type-1 domain-containing protein</fullName>
    </recommendedName>
</protein>
<dbReference type="Proteomes" id="UP000030689">
    <property type="component" value="Unassembled WGS sequence"/>
</dbReference>
<dbReference type="InterPro" id="IPR012337">
    <property type="entry name" value="RNaseH-like_sf"/>
</dbReference>
<feature type="domain" description="Reverse transcriptase zinc-binding" evidence="2">
    <location>
        <begin position="2"/>
        <end position="53"/>
    </location>
</feature>
<dbReference type="CDD" id="cd06222">
    <property type="entry name" value="RNase_H_like"/>
    <property type="match status" value="1"/>
</dbReference>
<feature type="domain" description="RNase H type-1" evidence="1">
    <location>
        <begin position="141"/>
        <end position="251"/>
    </location>
</feature>
<dbReference type="InterPro" id="IPR036397">
    <property type="entry name" value="RNaseH_sf"/>
</dbReference>
<dbReference type="InterPro" id="IPR026960">
    <property type="entry name" value="RVT-Znf"/>
</dbReference>
<evidence type="ECO:0000313" key="3">
    <source>
        <dbReference type="EMBL" id="ESQ45723.1"/>
    </source>
</evidence>
<evidence type="ECO:0000259" key="2">
    <source>
        <dbReference type="Pfam" id="PF13966"/>
    </source>
</evidence>
<dbReference type="EMBL" id="KI517435">
    <property type="protein sequence ID" value="ESQ45723.1"/>
    <property type="molecule type" value="Genomic_DNA"/>
</dbReference>
<keyword evidence="4" id="KW-1185">Reference proteome</keyword>
<accession>V4M0L1</accession>
<evidence type="ECO:0008006" key="5">
    <source>
        <dbReference type="Google" id="ProtNLM"/>
    </source>
</evidence>
<feature type="non-terminal residue" evidence="3">
    <location>
        <position position="1"/>
    </location>
</feature>
<dbReference type="Pfam" id="PF13456">
    <property type="entry name" value="RVT_3"/>
    <property type="match status" value="1"/>
</dbReference>
<dbReference type="Pfam" id="PF13966">
    <property type="entry name" value="zf-RVT"/>
    <property type="match status" value="1"/>
</dbReference>
<name>V4M0L1_EUTSA</name>
<gene>
    <name evidence="3" type="ORF">EUTSA_v10011157mg</name>
</gene>
<dbReference type="InterPro" id="IPR052929">
    <property type="entry name" value="RNase_H-like_EbsB-rel"/>
</dbReference>
<dbReference type="SUPFAM" id="SSF53098">
    <property type="entry name" value="Ribonuclease H-like"/>
    <property type="match status" value="1"/>
</dbReference>
<dbReference type="InterPro" id="IPR002156">
    <property type="entry name" value="RNaseH_domain"/>
</dbReference>
<dbReference type="PANTHER" id="PTHR47074">
    <property type="entry name" value="BNAC02G40300D PROTEIN"/>
    <property type="match status" value="1"/>
</dbReference>
<dbReference type="Gene3D" id="3.30.420.10">
    <property type="entry name" value="Ribonuclease H-like superfamily/Ribonuclease H"/>
    <property type="match status" value="1"/>
</dbReference>
<dbReference type="GO" id="GO:0004523">
    <property type="term" value="F:RNA-DNA hybrid ribonuclease activity"/>
    <property type="evidence" value="ECO:0007669"/>
    <property type="project" value="InterPro"/>
</dbReference>
<sequence length="259" mass="28531">LKTFLWRAARGALPVGTNLASRILGTDPSCHRCGQPESTDHLLFHCDFARTVWHTAPFSPPISIHQDQQFHYLWKDVKDTSCSPPLDLPKGLLAPWICWNLWKARNNSIFSDKSFSEVETLNKSIADASKWYKGQTSKPKRAGLGWTFSPLSGPGPRLFSRVSGCIPSPLIAEGMAMRSALSVAAAEDIRNLSVFSDSLTLIKAINSGTTVSEIHGILEDISCLSELFDSISFNFVPRRLNVTVDALAKNALYSSELPI</sequence>
<evidence type="ECO:0000259" key="1">
    <source>
        <dbReference type="Pfam" id="PF13456"/>
    </source>
</evidence>
<dbReference type="PANTHER" id="PTHR47074:SF49">
    <property type="entry name" value="POLYNUCLEOTIDYL TRANSFERASE, RIBONUCLEASE H-LIKE SUPERFAMILY PROTEIN"/>
    <property type="match status" value="1"/>
</dbReference>
<dbReference type="GO" id="GO:0003676">
    <property type="term" value="F:nucleic acid binding"/>
    <property type="evidence" value="ECO:0007669"/>
    <property type="project" value="InterPro"/>
</dbReference>
<organism evidence="3 4">
    <name type="scientific">Eutrema salsugineum</name>
    <name type="common">Saltwater cress</name>
    <name type="synonym">Sisymbrium salsugineum</name>
    <dbReference type="NCBI Taxonomy" id="72664"/>
    <lineage>
        <taxon>Eukaryota</taxon>
        <taxon>Viridiplantae</taxon>
        <taxon>Streptophyta</taxon>
        <taxon>Embryophyta</taxon>
        <taxon>Tracheophyta</taxon>
        <taxon>Spermatophyta</taxon>
        <taxon>Magnoliopsida</taxon>
        <taxon>eudicotyledons</taxon>
        <taxon>Gunneridae</taxon>
        <taxon>Pentapetalae</taxon>
        <taxon>rosids</taxon>
        <taxon>malvids</taxon>
        <taxon>Brassicales</taxon>
        <taxon>Brassicaceae</taxon>
        <taxon>Eutremeae</taxon>
        <taxon>Eutrema</taxon>
    </lineage>
</organism>